<feature type="domain" description="PiggyBac transposable element-derived protein" evidence="2">
    <location>
        <begin position="188"/>
        <end position="280"/>
    </location>
</feature>
<gene>
    <name evidence="3" type="ORF">JG688_00002433</name>
</gene>
<evidence type="ECO:0000313" key="4">
    <source>
        <dbReference type="Proteomes" id="UP000709295"/>
    </source>
</evidence>
<comment type="caution">
    <text evidence="3">The sequence shown here is derived from an EMBL/GenBank/DDBJ whole genome shotgun (WGS) entry which is preliminary data.</text>
</comment>
<keyword evidence="4" id="KW-1185">Reference proteome</keyword>
<evidence type="ECO:0000313" key="3">
    <source>
        <dbReference type="EMBL" id="KAG6975387.1"/>
    </source>
</evidence>
<dbReference type="PANTHER" id="PTHR46599:SF3">
    <property type="entry name" value="PIGGYBAC TRANSPOSABLE ELEMENT-DERIVED PROTEIN 4"/>
    <property type="match status" value="1"/>
</dbReference>
<evidence type="ECO:0000256" key="1">
    <source>
        <dbReference type="SAM" id="MobiDB-lite"/>
    </source>
</evidence>
<name>A0A8J5J2Z7_9STRA</name>
<reference evidence="3" key="1">
    <citation type="submission" date="2021-01" db="EMBL/GenBank/DDBJ databases">
        <title>Phytophthora aleatoria, a newly-described species from Pinus radiata is distinct from Phytophthora cactorum isolates based on comparative genomics.</title>
        <authorList>
            <person name="Mcdougal R."/>
            <person name="Panda P."/>
            <person name="Williams N."/>
            <person name="Studholme D.J."/>
        </authorList>
    </citation>
    <scope>NUCLEOTIDE SEQUENCE</scope>
    <source>
        <strain evidence="3">NZFS 4037</strain>
    </source>
</reference>
<feature type="region of interest" description="Disordered" evidence="1">
    <location>
        <begin position="79"/>
        <end position="105"/>
    </location>
</feature>
<evidence type="ECO:0000259" key="2">
    <source>
        <dbReference type="Pfam" id="PF13843"/>
    </source>
</evidence>
<dbReference type="EMBL" id="JAENGY010000065">
    <property type="protein sequence ID" value="KAG6975387.1"/>
    <property type="molecule type" value="Genomic_DNA"/>
</dbReference>
<dbReference type="Proteomes" id="UP000709295">
    <property type="component" value="Unassembled WGS sequence"/>
</dbReference>
<sequence>MSVQMRIGFDDPFFPLYVVLIDIERDSTSAQEYAGLYKGESAPSEAVLAIAESPISLFVFFMPKRFWQRVASESNRYHGKMTTQRAAKFQTRQKARRSKDSSVEVPTRKDIRQRLREMKQIEPHELIVALGLVIARMNVSSLEATFVSLDNELRWRNSTRDLVSSCHGTGKNFSSIFCGILTSKHVMVRRFDEIMRSVHFSDKNDANAKNDRAWEIRPIVIALQRGFRKGFVCPAILSFDEGMIPSRSPFDGIRVYMKDKPHKWGTKLFVACCAQTVYCLR</sequence>
<protein>
    <recommendedName>
        <fullName evidence="2">PiggyBac transposable element-derived protein domain-containing protein</fullName>
    </recommendedName>
</protein>
<dbReference type="InterPro" id="IPR029526">
    <property type="entry name" value="PGBD"/>
</dbReference>
<dbReference type="Pfam" id="PF13843">
    <property type="entry name" value="DDE_Tnp_1_7"/>
    <property type="match status" value="1"/>
</dbReference>
<organism evidence="3 4">
    <name type="scientific">Phytophthora aleatoria</name>
    <dbReference type="NCBI Taxonomy" id="2496075"/>
    <lineage>
        <taxon>Eukaryota</taxon>
        <taxon>Sar</taxon>
        <taxon>Stramenopiles</taxon>
        <taxon>Oomycota</taxon>
        <taxon>Peronosporomycetes</taxon>
        <taxon>Peronosporales</taxon>
        <taxon>Peronosporaceae</taxon>
        <taxon>Phytophthora</taxon>
    </lineage>
</organism>
<dbReference type="PANTHER" id="PTHR46599">
    <property type="entry name" value="PIGGYBAC TRANSPOSABLE ELEMENT-DERIVED PROTEIN 4"/>
    <property type="match status" value="1"/>
</dbReference>
<accession>A0A8J5J2Z7</accession>
<dbReference type="AlphaFoldDB" id="A0A8J5J2Z7"/>
<proteinExistence type="predicted"/>